<dbReference type="Proteomes" id="UP000077202">
    <property type="component" value="Unassembled WGS sequence"/>
</dbReference>
<name>A0A176W1B7_MARPO</name>
<comment type="caution">
    <text evidence="1">The sequence shown here is derived from an EMBL/GenBank/DDBJ whole genome shotgun (WGS) entry which is preliminary data.</text>
</comment>
<dbReference type="AlphaFoldDB" id="A0A176W1B7"/>
<dbReference type="EMBL" id="LVLJ01002098">
    <property type="protein sequence ID" value="OAE26819.1"/>
    <property type="molecule type" value="Genomic_DNA"/>
</dbReference>
<organism evidence="1 2">
    <name type="scientific">Marchantia polymorpha subsp. ruderalis</name>
    <dbReference type="NCBI Taxonomy" id="1480154"/>
    <lineage>
        <taxon>Eukaryota</taxon>
        <taxon>Viridiplantae</taxon>
        <taxon>Streptophyta</taxon>
        <taxon>Embryophyta</taxon>
        <taxon>Marchantiophyta</taxon>
        <taxon>Marchantiopsida</taxon>
        <taxon>Marchantiidae</taxon>
        <taxon>Marchantiales</taxon>
        <taxon>Marchantiaceae</taxon>
        <taxon>Marchantia</taxon>
    </lineage>
</organism>
<gene>
    <name evidence="1" type="ORF">AXG93_215s1170</name>
</gene>
<accession>A0A176W1B7</accession>
<evidence type="ECO:0000313" key="1">
    <source>
        <dbReference type="EMBL" id="OAE26819.1"/>
    </source>
</evidence>
<keyword evidence="2" id="KW-1185">Reference proteome</keyword>
<sequence>MEDQKKEYHAHECTNSGRFILLGPKGKASAYGENPGDDEIWSRATPSSRSHLKCSTELGEWETNQADESHDHRTGEVAGAFRTDSRTEGFQSIFGDVKLRLDSSTAESETLLRIQIGRSRAHLEPFFGVAGRCYSLTTFEQLAFLLDQTSSKVAKSWLDLLLINETDTHMQFEL</sequence>
<proteinExistence type="predicted"/>
<protein>
    <submittedName>
        <fullName evidence="1">Uncharacterized protein</fullName>
    </submittedName>
</protein>
<evidence type="ECO:0000313" key="2">
    <source>
        <dbReference type="Proteomes" id="UP000077202"/>
    </source>
</evidence>
<reference evidence="1" key="1">
    <citation type="submission" date="2016-03" db="EMBL/GenBank/DDBJ databases">
        <title>Mechanisms controlling the formation of the plant cell surface in tip-growing cells are functionally conserved among land plants.</title>
        <authorList>
            <person name="Honkanen S."/>
            <person name="Jones V.A."/>
            <person name="Morieri G."/>
            <person name="Champion C."/>
            <person name="Hetherington A.J."/>
            <person name="Kelly S."/>
            <person name="Saint-Marcoux D."/>
            <person name="Proust H."/>
            <person name="Prescott H."/>
            <person name="Dolan L."/>
        </authorList>
    </citation>
    <scope>NUCLEOTIDE SEQUENCE [LARGE SCALE GENOMIC DNA]</scope>
    <source>
        <tissue evidence="1">Whole gametophyte</tissue>
    </source>
</reference>